<dbReference type="GO" id="GO:0005773">
    <property type="term" value="C:vacuole"/>
    <property type="evidence" value="ECO:0007669"/>
    <property type="project" value="TreeGrafter"/>
</dbReference>
<organism evidence="2 3">
    <name type="scientific">Luteibacter anthropi</name>
    <dbReference type="NCBI Taxonomy" id="564369"/>
    <lineage>
        <taxon>Bacteria</taxon>
        <taxon>Pseudomonadati</taxon>
        <taxon>Pseudomonadota</taxon>
        <taxon>Gammaproteobacteria</taxon>
        <taxon>Lysobacterales</taxon>
        <taxon>Rhodanobacteraceae</taxon>
        <taxon>Luteibacter</taxon>
    </lineage>
</organism>
<dbReference type="Proteomes" id="UP000490980">
    <property type="component" value="Unassembled WGS sequence"/>
</dbReference>
<reference evidence="2 3" key="1">
    <citation type="submission" date="2020-03" db="EMBL/GenBank/DDBJ databases">
        <authorList>
            <person name="Lai Q."/>
        </authorList>
    </citation>
    <scope>NUCLEOTIDE SEQUENCE [LARGE SCALE GENOMIC DNA]</scope>
    <source>
        <strain evidence="2 3">CCUG 25036</strain>
    </source>
</reference>
<gene>
    <name evidence="2" type="ORF">HBF25_16475</name>
</gene>
<dbReference type="RefSeq" id="WP_166950293.1">
    <property type="nucleotide sequence ID" value="NZ_JAARLZ010000009.1"/>
</dbReference>
<dbReference type="InterPro" id="IPR017850">
    <property type="entry name" value="Alkaline_phosphatase_core_sf"/>
</dbReference>
<keyword evidence="1" id="KW-0732">Signal</keyword>
<dbReference type="Gene3D" id="3.40.720.10">
    <property type="entry name" value="Alkaline Phosphatase, subunit A"/>
    <property type="match status" value="2"/>
</dbReference>
<evidence type="ECO:0000313" key="3">
    <source>
        <dbReference type="Proteomes" id="UP000490980"/>
    </source>
</evidence>
<dbReference type="Pfam" id="PF01663">
    <property type="entry name" value="Phosphodiest"/>
    <property type="match status" value="1"/>
</dbReference>
<dbReference type="SUPFAM" id="SSF53649">
    <property type="entry name" value="Alkaline phosphatase-like"/>
    <property type="match status" value="1"/>
</dbReference>
<protein>
    <submittedName>
        <fullName evidence="2">Alkaline phosphatase family protein</fullName>
    </submittedName>
</protein>
<evidence type="ECO:0000256" key="1">
    <source>
        <dbReference type="SAM" id="SignalP"/>
    </source>
</evidence>
<keyword evidence="3" id="KW-1185">Reference proteome</keyword>
<sequence>MRRLARLAALLLTTLTAEAHAHRVIVFVWDGMRPDAISEEDTPNLAALAKRGSFFADNHATYPTFTMINASSFATGSFPGTIGFFGNRFWAPGAKGFDAKGAASDFAAPMFTEDYAVLRALDDHYHHDLLEAPTLLERARKAGLKTAVIGKSGPAFLQDIHEGGLILDENVALPLAFAKKLAKAGLPLPANTVQAYDPDHFHLEPDNGVPTAQLPLVMLKDGASSDASDGAGAPPTASNEYLMNAFLSYVLPVEKPDVSFVWLRNPDSTEHAYGVGSPNFHLAIQAQDVLLGKLQAKLKELGMDADTDLVIVSDHAHSNVSGPLDMFPLRTIGDGRVGRPDADWGYSVSGGIRLADEMTRAGFTVFDGFGCVYAPVMSGIRADGTQLHPTRFDDDGRVCGKPGPYTTPSYKVPVDLPSQAFVIAPNGGSEYLYLPSHDREKIVDAVRFLQSHEMFGAIFVDARYGKIPGTLPLSSVHLKNSRSPDIIASYDYNADAVVQGFKGTVYNSMSNERGMHGSFSPVDVHNLLIASGPDFRQGFRNELPSGNVDLAPTLASVLKLDLGKTDGRVLREAVATRNADGLSAKPADIVTDTATGLDVRRVDGSSMGRSSYRFVLKTRQLEDNGKTYTYFDQAKAEHL</sequence>
<dbReference type="GO" id="GO:0016787">
    <property type="term" value="F:hydrolase activity"/>
    <property type="evidence" value="ECO:0007669"/>
    <property type="project" value="UniProtKB-ARBA"/>
</dbReference>
<accession>A0A7X5UCJ1</accession>
<dbReference type="AlphaFoldDB" id="A0A7X5UCJ1"/>
<evidence type="ECO:0000313" key="2">
    <source>
        <dbReference type="EMBL" id="NII07980.1"/>
    </source>
</evidence>
<feature type="signal peptide" evidence="1">
    <location>
        <begin position="1"/>
        <end position="21"/>
    </location>
</feature>
<comment type="caution">
    <text evidence="2">The sequence shown here is derived from an EMBL/GenBank/DDBJ whole genome shotgun (WGS) entry which is preliminary data.</text>
</comment>
<dbReference type="PANTHER" id="PTHR10151">
    <property type="entry name" value="ECTONUCLEOTIDE PYROPHOSPHATASE/PHOSPHODIESTERASE"/>
    <property type="match status" value="1"/>
</dbReference>
<feature type="chain" id="PRO_5031530856" evidence="1">
    <location>
        <begin position="22"/>
        <end position="639"/>
    </location>
</feature>
<proteinExistence type="predicted"/>
<dbReference type="PANTHER" id="PTHR10151:SF120">
    <property type="entry name" value="BIS(5'-ADENOSYL)-TRIPHOSPHATASE"/>
    <property type="match status" value="1"/>
</dbReference>
<dbReference type="EMBL" id="JAARLZ010000009">
    <property type="protein sequence ID" value="NII07980.1"/>
    <property type="molecule type" value="Genomic_DNA"/>
</dbReference>
<name>A0A7X5UCJ1_9GAMM</name>
<dbReference type="InterPro" id="IPR002591">
    <property type="entry name" value="Phosphodiest/P_Trfase"/>
</dbReference>